<evidence type="ECO:0000256" key="2">
    <source>
        <dbReference type="ARBA" id="ARBA00023002"/>
    </source>
</evidence>
<dbReference type="EMBL" id="CP075585">
    <property type="protein sequence ID" value="QZA59338.1"/>
    <property type="molecule type" value="Genomic_DNA"/>
</dbReference>
<evidence type="ECO:0000313" key="7">
    <source>
        <dbReference type="Proteomes" id="UP000822862"/>
    </source>
</evidence>
<dbReference type="EC" id="1.8.4.11" evidence="1"/>
<dbReference type="Pfam" id="PF01625">
    <property type="entry name" value="PMSR"/>
    <property type="match status" value="1"/>
</dbReference>
<reference evidence="6 7" key="2">
    <citation type="submission" date="2021-05" db="EMBL/GenBank/DDBJ databases">
        <title>Ecology and evolution of chlamydial symbionts of arthropods.</title>
        <authorList>
            <person name="Halter T."/>
            <person name="Sixt B.S."/>
            <person name="Toenshoff E.R."/>
            <person name="Koestlbacher S."/>
            <person name="Schulz F."/>
            <person name="Kostanjsek R."/>
            <person name="Collingro A."/>
            <person name="Hendrickx F."/>
            <person name="Horn M."/>
        </authorList>
    </citation>
    <scope>NUCLEOTIDE SEQUENCE [LARGE SCALE GENOMIC DNA]</scope>
    <source>
        <strain evidence="6 7">15C</strain>
    </source>
</reference>
<dbReference type="SUPFAM" id="SSF55068">
    <property type="entry name" value="Peptide methionine sulfoxide reductase"/>
    <property type="match status" value="1"/>
</dbReference>
<dbReference type="Proteomes" id="UP000822862">
    <property type="component" value="Chromosome"/>
</dbReference>
<evidence type="ECO:0000256" key="3">
    <source>
        <dbReference type="ARBA" id="ARBA00047806"/>
    </source>
</evidence>
<accession>A0ABX8Z1L6</accession>
<dbReference type="InterPro" id="IPR036509">
    <property type="entry name" value="Met_Sox_Rdtase_MsrA_sf"/>
</dbReference>
<sequence>MIDPTRDDGQFEDTGPQYRPVIFYHNLSQKQAAERSKQALIQSKKFPQVLVQILPEIVFYVAEKYHQNYLEQCES</sequence>
<dbReference type="Gene3D" id="3.30.1060.10">
    <property type="entry name" value="Peptide methionine sulphoxide reductase MsrA"/>
    <property type="match status" value="1"/>
</dbReference>
<dbReference type="InterPro" id="IPR002569">
    <property type="entry name" value="Met_Sox_Rdtase_MsrA_dom"/>
</dbReference>
<protein>
    <recommendedName>
        <fullName evidence="1">peptide-methionine (S)-S-oxide reductase</fullName>
        <ecNumber evidence="1">1.8.4.11</ecNumber>
    </recommendedName>
</protein>
<dbReference type="GO" id="GO:0008113">
    <property type="term" value="F:peptide-methionine (S)-S-oxide reductase activity"/>
    <property type="evidence" value="ECO:0007669"/>
    <property type="project" value="UniProtKB-EC"/>
</dbReference>
<dbReference type="PANTHER" id="PTHR43774">
    <property type="entry name" value="PEPTIDE METHIONINE SULFOXIDE REDUCTASE"/>
    <property type="match status" value="1"/>
</dbReference>
<organism evidence="6 7">
    <name type="scientific">Candidatus Rhabdochlamydia porcellionis</name>
    <dbReference type="NCBI Taxonomy" id="225148"/>
    <lineage>
        <taxon>Bacteria</taxon>
        <taxon>Pseudomonadati</taxon>
        <taxon>Chlamydiota</taxon>
        <taxon>Chlamydiia</taxon>
        <taxon>Parachlamydiales</taxon>
        <taxon>Candidatus Rhabdochlamydiaceae</taxon>
        <taxon>Candidatus Rhabdochlamydia</taxon>
    </lineage>
</organism>
<keyword evidence="2 6" id="KW-0560">Oxidoreductase</keyword>
<comment type="catalytic activity">
    <reaction evidence="3">
        <text>L-methionyl-[protein] + [thioredoxin]-disulfide + H2O = L-methionyl-(S)-S-oxide-[protein] + [thioredoxin]-dithiol</text>
        <dbReference type="Rhea" id="RHEA:14217"/>
        <dbReference type="Rhea" id="RHEA-COMP:10698"/>
        <dbReference type="Rhea" id="RHEA-COMP:10700"/>
        <dbReference type="Rhea" id="RHEA-COMP:12313"/>
        <dbReference type="Rhea" id="RHEA-COMP:12315"/>
        <dbReference type="ChEBI" id="CHEBI:15377"/>
        <dbReference type="ChEBI" id="CHEBI:16044"/>
        <dbReference type="ChEBI" id="CHEBI:29950"/>
        <dbReference type="ChEBI" id="CHEBI:44120"/>
        <dbReference type="ChEBI" id="CHEBI:50058"/>
        <dbReference type="EC" id="1.8.4.11"/>
    </reaction>
</comment>
<evidence type="ECO:0000313" key="6">
    <source>
        <dbReference type="EMBL" id="QZA59338.1"/>
    </source>
</evidence>
<gene>
    <name evidence="6" type="ORF">RHAB15C_0001224</name>
</gene>
<dbReference type="PANTHER" id="PTHR43774:SF1">
    <property type="entry name" value="PEPTIDE METHIONINE SULFOXIDE REDUCTASE MSRA 2"/>
    <property type="match status" value="1"/>
</dbReference>
<reference evidence="6 7" key="1">
    <citation type="submission" date="2020-01" db="EMBL/GenBank/DDBJ databases">
        <authorList>
            <person name="Sixt B."/>
            <person name="Schulz F."/>
            <person name="Kostanjsek R."/>
            <person name="Koestlbacher S."/>
            <person name="Collingro A."/>
            <person name="Toenshoff E."/>
            <person name="Horn M."/>
        </authorList>
    </citation>
    <scope>NUCLEOTIDE SEQUENCE [LARGE SCALE GENOMIC DNA]</scope>
    <source>
        <strain evidence="6 7">15C</strain>
    </source>
</reference>
<evidence type="ECO:0000256" key="4">
    <source>
        <dbReference type="ARBA" id="ARBA00048782"/>
    </source>
</evidence>
<feature type="domain" description="Peptide methionine sulphoxide reductase MsrA" evidence="5">
    <location>
        <begin position="1"/>
        <end position="73"/>
    </location>
</feature>
<keyword evidence="7" id="KW-1185">Reference proteome</keyword>
<comment type="catalytic activity">
    <reaction evidence="4">
        <text>[thioredoxin]-disulfide + L-methionine + H2O = L-methionine (S)-S-oxide + [thioredoxin]-dithiol</text>
        <dbReference type="Rhea" id="RHEA:19993"/>
        <dbReference type="Rhea" id="RHEA-COMP:10698"/>
        <dbReference type="Rhea" id="RHEA-COMP:10700"/>
        <dbReference type="ChEBI" id="CHEBI:15377"/>
        <dbReference type="ChEBI" id="CHEBI:29950"/>
        <dbReference type="ChEBI" id="CHEBI:50058"/>
        <dbReference type="ChEBI" id="CHEBI:57844"/>
        <dbReference type="ChEBI" id="CHEBI:58772"/>
        <dbReference type="EC" id="1.8.4.11"/>
    </reaction>
</comment>
<proteinExistence type="predicted"/>
<evidence type="ECO:0000259" key="5">
    <source>
        <dbReference type="Pfam" id="PF01625"/>
    </source>
</evidence>
<evidence type="ECO:0000256" key="1">
    <source>
        <dbReference type="ARBA" id="ARBA00012502"/>
    </source>
</evidence>
<name>A0ABX8Z1L6_9BACT</name>